<dbReference type="RefSeq" id="WP_133615014.1">
    <property type="nucleotide sequence ID" value="NZ_SNYW01000013.1"/>
</dbReference>
<protein>
    <recommendedName>
        <fullName evidence="4">Ribosome modulation factor</fullName>
    </recommendedName>
</protein>
<evidence type="ECO:0008006" key="4">
    <source>
        <dbReference type="Google" id="ProtNLM"/>
    </source>
</evidence>
<reference evidence="2 3" key="1">
    <citation type="submission" date="2019-03" db="EMBL/GenBank/DDBJ databases">
        <title>Genomic Encyclopedia of Type Strains, Phase III (KMG-III): the genomes of soil and plant-associated and newly described type strains.</title>
        <authorList>
            <person name="Whitman W."/>
        </authorList>
    </citation>
    <scope>NUCLEOTIDE SEQUENCE [LARGE SCALE GENOMIC DNA]</scope>
    <source>
        <strain evidence="2 3">CGMCC 1.7660</strain>
    </source>
</reference>
<dbReference type="EMBL" id="SNYW01000013">
    <property type="protein sequence ID" value="TDQ78523.1"/>
    <property type="molecule type" value="Genomic_DNA"/>
</dbReference>
<evidence type="ECO:0000313" key="3">
    <source>
        <dbReference type="Proteomes" id="UP000295783"/>
    </source>
</evidence>
<evidence type="ECO:0000256" key="1">
    <source>
        <dbReference type="SAM" id="MobiDB-lite"/>
    </source>
</evidence>
<accession>A0A4R6WL03</accession>
<gene>
    <name evidence="2" type="ORF">A8950_3579</name>
</gene>
<proteinExistence type="predicted"/>
<evidence type="ECO:0000313" key="2">
    <source>
        <dbReference type="EMBL" id="TDQ78523.1"/>
    </source>
</evidence>
<name>A0A4R6WL03_9PROT</name>
<comment type="caution">
    <text evidence="2">The sequence shown here is derived from an EMBL/GenBank/DDBJ whole genome shotgun (WGS) entry which is preliminary data.</text>
</comment>
<sequence length="70" mass="7719">MDRHHGLIYSPEAAFRLGYDQGDERRRGTASGKAAAGIAQPRSDVEGFEEEWERGYRAGLRGEPAPTTLT</sequence>
<dbReference type="Proteomes" id="UP000295783">
    <property type="component" value="Unassembled WGS sequence"/>
</dbReference>
<dbReference type="AlphaFoldDB" id="A0A4R6WL03"/>
<feature type="region of interest" description="Disordered" evidence="1">
    <location>
        <begin position="23"/>
        <end position="48"/>
    </location>
</feature>
<keyword evidence="3" id="KW-1185">Reference proteome</keyword>
<organism evidence="2 3">
    <name type="scientific">Dongia mobilis</name>
    <dbReference type="NCBI Taxonomy" id="578943"/>
    <lineage>
        <taxon>Bacteria</taxon>
        <taxon>Pseudomonadati</taxon>
        <taxon>Pseudomonadota</taxon>
        <taxon>Alphaproteobacteria</taxon>
        <taxon>Rhodospirillales</taxon>
        <taxon>Dongiaceae</taxon>
        <taxon>Dongia</taxon>
    </lineage>
</organism>